<proteinExistence type="predicted"/>
<evidence type="ECO:0000313" key="2">
    <source>
        <dbReference type="EMBL" id="CAG9565077.1"/>
    </source>
</evidence>
<keyword evidence="3" id="KW-1185">Reference proteome</keyword>
<evidence type="ECO:0000256" key="1">
    <source>
        <dbReference type="SAM" id="MobiDB-lite"/>
    </source>
</evidence>
<dbReference type="AlphaFoldDB" id="A0A8J2QKV8"/>
<evidence type="ECO:0000313" key="3">
    <source>
        <dbReference type="Proteomes" id="UP000789524"/>
    </source>
</evidence>
<comment type="caution">
    <text evidence="2">The sequence shown here is derived from an EMBL/GenBank/DDBJ whole genome shotgun (WGS) entry which is preliminary data.</text>
</comment>
<reference evidence="2" key="1">
    <citation type="submission" date="2021-09" db="EMBL/GenBank/DDBJ databases">
        <authorList>
            <person name="Martin H S."/>
        </authorList>
    </citation>
    <scope>NUCLEOTIDE SEQUENCE</scope>
</reference>
<sequence>MFKVSPLIKQSSMALEAGVHRLLDLLGHSLIKREALGSEKFYKQSTKKRLGQRGAATANSEDEDRLWTNENLS</sequence>
<protein>
    <submittedName>
        <fullName evidence="2">(African queen) hypothetical protein</fullName>
    </submittedName>
</protein>
<feature type="region of interest" description="Disordered" evidence="1">
    <location>
        <begin position="46"/>
        <end position="73"/>
    </location>
</feature>
<gene>
    <name evidence="2" type="ORF">DCHRY22_LOCUS5983</name>
</gene>
<accession>A0A8J2QKV8</accession>
<organism evidence="2 3">
    <name type="scientific">Danaus chrysippus</name>
    <name type="common">African queen</name>
    <dbReference type="NCBI Taxonomy" id="151541"/>
    <lineage>
        <taxon>Eukaryota</taxon>
        <taxon>Metazoa</taxon>
        <taxon>Ecdysozoa</taxon>
        <taxon>Arthropoda</taxon>
        <taxon>Hexapoda</taxon>
        <taxon>Insecta</taxon>
        <taxon>Pterygota</taxon>
        <taxon>Neoptera</taxon>
        <taxon>Endopterygota</taxon>
        <taxon>Lepidoptera</taxon>
        <taxon>Glossata</taxon>
        <taxon>Ditrysia</taxon>
        <taxon>Papilionoidea</taxon>
        <taxon>Nymphalidae</taxon>
        <taxon>Danainae</taxon>
        <taxon>Danaini</taxon>
        <taxon>Danaina</taxon>
        <taxon>Danaus</taxon>
        <taxon>Anosia</taxon>
    </lineage>
</organism>
<dbReference type="EMBL" id="CAKASE010000052">
    <property type="protein sequence ID" value="CAG9565077.1"/>
    <property type="molecule type" value="Genomic_DNA"/>
</dbReference>
<name>A0A8J2QKV8_9NEOP</name>
<dbReference type="Proteomes" id="UP000789524">
    <property type="component" value="Unassembled WGS sequence"/>
</dbReference>